<dbReference type="RefSeq" id="XP_065824799.1">
    <property type="nucleotide sequence ID" value="XM_065968727.1"/>
</dbReference>
<organism evidence="2 3">
    <name type="scientific">Kwoniella dejecticola CBS 10117</name>
    <dbReference type="NCBI Taxonomy" id="1296121"/>
    <lineage>
        <taxon>Eukaryota</taxon>
        <taxon>Fungi</taxon>
        <taxon>Dikarya</taxon>
        <taxon>Basidiomycota</taxon>
        <taxon>Agaricomycotina</taxon>
        <taxon>Tremellomycetes</taxon>
        <taxon>Tremellales</taxon>
        <taxon>Cryptococcaceae</taxon>
        <taxon>Kwoniella</taxon>
    </lineage>
</organism>
<gene>
    <name evidence="2" type="ORF">I303_103256</name>
</gene>
<reference evidence="2" key="2">
    <citation type="submission" date="2024-02" db="EMBL/GenBank/DDBJ databases">
        <title>Comparative genomics of Cryptococcus and Kwoniella reveals pathogenesis evolution and contrasting modes of karyotype evolution via chromosome fusion or intercentromeric recombination.</title>
        <authorList>
            <person name="Coelho M.A."/>
            <person name="David-Palma M."/>
            <person name="Shea T."/>
            <person name="Bowers K."/>
            <person name="McGinley-Smith S."/>
            <person name="Mohammad A.W."/>
            <person name="Gnirke A."/>
            <person name="Yurkov A.M."/>
            <person name="Nowrousian M."/>
            <person name="Sun S."/>
            <person name="Cuomo C.A."/>
            <person name="Heitman J."/>
        </authorList>
    </citation>
    <scope>NUCLEOTIDE SEQUENCE</scope>
    <source>
        <strain evidence="2">CBS 10117</strain>
    </source>
</reference>
<dbReference type="PANTHER" id="PTHR16220:SF0">
    <property type="entry name" value="WD REPEAT-CONTAINING PROTEIN WRAP73"/>
    <property type="match status" value="1"/>
</dbReference>
<dbReference type="InterPro" id="IPR052778">
    <property type="entry name" value="Centrosome-WD_assoc"/>
</dbReference>
<sequence length="556" mass="60933">MSDSYDFSQLYHASLVAYSPGTTFLATVFQNRIIIRSTSTLQIVRTWSCSHTASTSIASSSKASEGHVKIDSVEWSEDGLYILAFSASAKTAWVFGLASEGDGQSGEMAKIGGEGIEGMIKVEWGRSGKMILAWADHGLKLSIFDLSTGITRVIQNPKSHHQCHTYSPDNRYMAIVEKHLGKEYIGIYDVLDNYHLARHFQLSTTDVQGISWSPDGKYLAAWDSAVSYSVYVHSPIGPLLSHFSHSSPTFSPTLTTEDPGLGIRTVTWSPGGRWLAMGGWDGKVRILESEGWRCIAVVSCASKITDKDVTVWKEPQDWVKDTRGHGIIQFDRVSIPTAIPTLRPDMSKPNPSVGISEISFDKDGALFVVRSESSPNALYIYSFLKTPTSEAPSISLLATLVLSYPVKDIMWCPGKTGRKLAVTAKSGAIYLWNEEGVWEEEDISNGGNQNQHQSQGAESRGGMMEGVGIPSRSDFVAADLCWAPDGTSLVMQDRSQFCIMYDNESENGNATTDKSEIWGGVIEEGLSHVMEEEEYEDGWSGYGLELRDGLRGGILA</sequence>
<evidence type="ECO:0000256" key="1">
    <source>
        <dbReference type="SAM" id="MobiDB-lite"/>
    </source>
</evidence>
<proteinExistence type="predicted"/>
<reference evidence="2" key="1">
    <citation type="submission" date="2013-07" db="EMBL/GenBank/DDBJ databases">
        <authorList>
            <consortium name="The Broad Institute Genome Sequencing Platform"/>
            <person name="Cuomo C."/>
            <person name="Litvintseva A."/>
            <person name="Chen Y."/>
            <person name="Heitman J."/>
            <person name="Sun S."/>
            <person name="Springer D."/>
            <person name="Dromer F."/>
            <person name="Young S.K."/>
            <person name="Zeng Q."/>
            <person name="Gargeya S."/>
            <person name="Fitzgerald M."/>
            <person name="Abouelleil A."/>
            <person name="Alvarado L."/>
            <person name="Berlin A.M."/>
            <person name="Chapman S.B."/>
            <person name="Dewar J."/>
            <person name="Goldberg J."/>
            <person name="Griggs A."/>
            <person name="Gujja S."/>
            <person name="Hansen M."/>
            <person name="Howarth C."/>
            <person name="Imamovic A."/>
            <person name="Larimer J."/>
            <person name="McCowan C."/>
            <person name="Murphy C."/>
            <person name="Pearson M."/>
            <person name="Priest M."/>
            <person name="Roberts A."/>
            <person name="Saif S."/>
            <person name="Shea T."/>
            <person name="Sykes S."/>
            <person name="Wortman J."/>
            <person name="Nusbaum C."/>
            <person name="Birren B."/>
        </authorList>
    </citation>
    <scope>NUCLEOTIDE SEQUENCE</scope>
    <source>
        <strain evidence="2">CBS 10117</strain>
    </source>
</reference>
<dbReference type="KEGG" id="kdj:28966978"/>
<dbReference type="Pfam" id="PF00400">
    <property type="entry name" value="WD40"/>
    <property type="match status" value="1"/>
</dbReference>
<dbReference type="InterPro" id="IPR001680">
    <property type="entry name" value="WD40_rpt"/>
</dbReference>
<dbReference type="GO" id="GO:1990810">
    <property type="term" value="P:microtubule anchoring at mitotic spindle pole body"/>
    <property type="evidence" value="ECO:0007669"/>
    <property type="project" value="TreeGrafter"/>
</dbReference>
<accession>A0AAJ8KNH3</accession>
<evidence type="ECO:0000313" key="3">
    <source>
        <dbReference type="Proteomes" id="UP000078595"/>
    </source>
</evidence>
<dbReference type="GeneID" id="28966978"/>
<dbReference type="SMART" id="SM00320">
    <property type="entry name" value="WD40"/>
    <property type="match status" value="3"/>
</dbReference>
<name>A0AAJ8KNH3_9TREE</name>
<evidence type="ECO:0000313" key="2">
    <source>
        <dbReference type="EMBL" id="WWC60680.1"/>
    </source>
</evidence>
<feature type="region of interest" description="Disordered" evidence="1">
    <location>
        <begin position="442"/>
        <end position="461"/>
    </location>
</feature>
<dbReference type="InterPro" id="IPR015943">
    <property type="entry name" value="WD40/YVTN_repeat-like_dom_sf"/>
</dbReference>
<dbReference type="GO" id="GO:1990811">
    <property type="term" value="C:MWP complex"/>
    <property type="evidence" value="ECO:0007669"/>
    <property type="project" value="TreeGrafter"/>
</dbReference>
<feature type="compositionally biased region" description="Low complexity" evidence="1">
    <location>
        <begin position="444"/>
        <end position="456"/>
    </location>
</feature>
<dbReference type="Proteomes" id="UP000078595">
    <property type="component" value="Chromosome 3"/>
</dbReference>
<dbReference type="PANTHER" id="PTHR16220">
    <property type="entry name" value="WD REPEAT PROTEIN 8-RELATED"/>
    <property type="match status" value="1"/>
</dbReference>
<keyword evidence="3" id="KW-1185">Reference proteome</keyword>
<dbReference type="Gene3D" id="2.130.10.10">
    <property type="entry name" value="YVTN repeat-like/Quinoprotein amine dehydrogenase"/>
    <property type="match status" value="2"/>
</dbReference>
<dbReference type="SUPFAM" id="SSF82171">
    <property type="entry name" value="DPP6 N-terminal domain-like"/>
    <property type="match status" value="1"/>
</dbReference>
<dbReference type="SUPFAM" id="SSF69322">
    <property type="entry name" value="Tricorn protease domain 2"/>
    <property type="match status" value="1"/>
</dbReference>
<dbReference type="EMBL" id="CP144532">
    <property type="protein sequence ID" value="WWC60680.1"/>
    <property type="molecule type" value="Genomic_DNA"/>
</dbReference>
<protein>
    <submittedName>
        <fullName evidence="2">Uncharacterized protein</fullName>
    </submittedName>
</protein>
<dbReference type="AlphaFoldDB" id="A0AAJ8KNH3"/>
<dbReference type="GO" id="GO:0005815">
    <property type="term" value="C:microtubule organizing center"/>
    <property type="evidence" value="ECO:0007669"/>
    <property type="project" value="TreeGrafter"/>
</dbReference>